<comment type="caution">
    <text evidence="2">The sequence shown here is derived from an EMBL/GenBank/DDBJ whole genome shotgun (WGS) entry which is preliminary data.</text>
</comment>
<protein>
    <submittedName>
        <fullName evidence="2">Uncharacterized protein</fullName>
    </submittedName>
</protein>
<reference evidence="3" key="1">
    <citation type="submission" date="2018-05" db="EMBL/GenBank/DDBJ databases">
        <authorList>
            <person name="Nie L."/>
        </authorList>
    </citation>
    <scope>NUCLEOTIDE SEQUENCE [LARGE SCALE GENOMIC DNA]</scope>
    <source>
        <strain evidence="3">NL</strain>
    </source>
</reference>
<gene>
    <name evidence="2" type="ORF">DLM85_21135</name>
</gene>
<dbReference type="EMBL" id="QHKM01000009">
    <property type="protein sequence ID" value="RAK63508.1"/>
    <property type="molecule type" value="Genomic_DNA"/>
</dbReference>
<organism evidence="2 3">
    <name type="scientific">Hymenobacter edaphi</name>
    <dbReference type="NCBI Taxonomy" id="2211146"/>
    <lineage>
        <taxon>Bacteria</taxon>
        <taxon>Pseudomonadati</taxon>
        <taxon>Bacteroidota</taxon>
        <taxon>Cytophagia</taxon>
        <taxon>Cytophagales</taxon>
        <taxon>Hymenobacteraceae</taxon>
        <taxon>Hymenobacter</taxon>
    </lineage>
</organism>
<name>A0A328BEH4_9BACT</name>
<dbReference type="RefSeq" id="WP_111480170.1">
    <property type="nucleotide sequence ID" value="NZ_QHKM01000009.1"/>
</dbReference>
<evidence type="ECO:0000256" key="1">
    <source>
        <dbReference type="SAM" id="MobiDB-lite"/>
    </source>
</evidence>
<dbReference type="OrthoDB" id="885919at2"/>
<proteinExistence type="predicted"/>
<evidence type="ECO:0000313" key="2">
    <source>
        <dbReference type="EMBL" id="RAK63508.1"/>
    </source>
</evidence>
<keyword evidence="3" id="KW-1185">Reference proteome</keyword>
<feature type="compositionally biased region" description="Polar residues" evidence="1">
    <location>
        <begin position="23"/>
        <end position="32"/>
    </location>
</feature>
<evidence type="ECO:0000313" key="3">
    <source>
        <dbReference type="Proteomes" id="UP000248553"/>
    </source>
</evidence>
<accession>A0A328BEH4</accession>
<feature type="compositionally biased region" description="Basic and acidic residues" evidence="1">
    <location>
        <begin position="34"/>
        <end position="53"/>
    </location>
</feature>
<sequence>MTEHPNPADQPQPDAEINRANEPGSQSSSGMSNRYDDALVDALEREKQQRGEPLDISEDSLNTAEGSPIGRSPEASTGPVQD</sequence>
<feature type="region of interest" description="Disordered" evidence="1">
    <location>
        <begin position="1"/>
        <end position="82"/>
    </location>
</feature>
<dbReference type="AlphaFoldDB" id="A0A328BEH4"/>
<dbReference type="Proteomes" id="UP000248553">
    <property type="component" value="Unassembled WGS sequence"/>
</dbReference>